<gene>
    <name evidence="1" type="ORF">AVEN_220196_2</name>
</gene>
<proteinExistence type="predicted"/>
<organism evidence="1 2">
    <name type="scientific">Araneus ventricosus</name>
    <name type="common">Orbweaver spider</name>
    <name type="synonym">Epeira ventricosa</name>
    <dbReference type="NCBI Taxonomy" id="182803"/>
    <lineage>
        <taxon>Eukaryota</taxon>
        <taxon>Metazoa</taxon>
        <taxon>Ecdysozoa</taxon>
        <taxon>Arthropoda</taxon>
        <taxon>Chelicerata</taxon>
        <taxon>Arachnida</taxon>
        <taxon>Araneae</taxon>
        <taxon>Araneomorphae</taxon>
        <taxon>Entelegynae</taxon>
        <taxon>Araneoidea</taxon>
        <taxon>Araneidae</taxon>
        <taxon>Araneus</taxon>
    </lineage>
</organism>
<dbReference type="EMBL" id="BGPR01001628">
    <property type="protein sequence ID" value="GBM58278.1"/>
    <property type="molecule type" value="Genomic_DNA"/>
</dbReference>
<keyword evidence="2" id="KW-1185">Reference proteome</keyword>
<evidence type="ECO:0000313" key="2">
    <source>
        <dbReference type="Proteomes" id="UP000499080"/>
    </source>
</evidence>
<accession>A0A4Y2H0K5</accession>
<sequence length="79" mass="9232">MMKVWQWVVIAPTTKNCFVKGSFIRGAEYDDESNCLADLKEKCQHLKDMGAVEEGSNLLRNGFPANRRIHERFYKKSYM</sequence>
<dbReference type="Proteomes" id="UP000499080">
    <property type="component" value="Unassembled WGS sequence"/>
</dbReference>
<protein>
    <submittedName>
        <fullName evidence="1">Uncharacterized protein</fullName>
    </submittedName>
</protein>
<reference evidence="1 2" key="1">
    <citation type="journal article" date="2019" name="Sci. Rep.">
        <title>Orb-weaving spider Araneus ventricosus genome elucidates the spidroin gene catalogue.</title>
        <authorList>
            <person name="Kono N."/>
            <person name="Nakamura H."/>
            <person name="Ohtoshi R."/>
            <person name="Moran D.A.P."/>
            <person name="Shinohara A."/>
            <person name="Yoshida Y."/>
            <person name="Fujiwara M."/>
            <person name="Mori M."/>
            <person name="Tomita M."/>
            <person name="Arakawa K."/>
        </authorList>
    </citation>
    <scope>NUCLEOTIDE SEQUENCE [LARGE SCALE GENOMIC DNA]</scope>
</reference>
<evidence type="ECO:0000313" key="1">
    <source>
        <dbReference type="EMBL" id="GBM58278.1"/>
    </source>
</evidence>
<dbReference type="AlphaFoldDB" id="A0A4Y2H0K5"/>
<comment type="caution">
    <text evidence="1">The sequence shown here is derived from an EMBL/GenBank/DDBJ whole genome shotgun (WGS) entry which is preliminary data.</text>
</comment>
<name>A0A4Y2H0K5_ARAVE</name>